<dbReference type="EMBL" id="CP000721">
    <property type="protein sequence ID" value="ABR32721.1"/>
    <property type="molecule type" value="Genomic_DNA"/>
</dbReference>
<dbReference type="RefSeq" id="WP_011967882.1">
    <property type="nucleotide sequence ID" value="NC_009617.1"/>
</dbReference>
<name>A6LQU1_CLOB8</name>
<reference evidence="1 2" key="3">
    <citation type="journal article" date="2012" name="BMC Genomics">
        <title>Genome-wide dynamic transcriptional profiling in clostridium beijerinckii NCIMB 8052 using single-nucleotide resolution RNA-Seq.</title>
        <authorList>
            <person name="Wang Y."/>
            <person name="Li X."/>
            <person name="Mao Y."/>
            <person name="Blaschek H.P."/>
        </authorList>
    </citation>
    <scope>NUCLEOTIDE SEQUENCE [LARGE SCALE GENOMIC DNA]</scope>
    <source>
        <strain evidence="2">ATCC 51743 / NCIMB 8052</strain>
    </source>
</reference>
<dbReference type="AlphaFoldDB" id="A6LQU1"/>
<dbReference type="Gene3D" id="3.40.50.1390">
    <property type="entry name" value="Resolvase, N-terminal catalytic domain"/>
    <property type="match status" value="1"/>
</dbReference>
<dbReference type="GO" id="GO:0003677">
    <property type="term" value="F:DNA binding"/>
    <property type="evidence" value="ECO:0007669"/>
    <property type="project" value="InterPro"/>
</dbReference>
<dbReference type="KEGG" id="cbe:Cbei_0533"/>
<accession>A6LQU1</accession>
<dbReference type="InterPro" id="IPR036162">
    <property type="entry name" value="Resolvase-like_N_sf"/>
</dbReference>
<dbReference type="Proteomes" id="UP000000565">
    <property type="component" value="Chromosome"/>
</dbReference>
<reference evidence="1 2" key="2">
    <citation type="journal article" date="2011" name="BMC Genomics">
        <title>Single-nucleotide resolution analysis of the transcriptome structure of Clostridium beijerinckii NCIMB 8052 using RNA-Seq.</title>
        <authorList>
            <person name="Wang Y."/>
            <person name="Li X."/>
            <person name="Mao Y."/>
            <person name="Blaschek H.P."/>
        </authorList>
    </citation>
    <scope>NUCLEOTIDE SEQUENCE [LARGE SCALE GENOMIC DNA]</scope>
    <source>
        <strain evidence="2">ATCC 51743 / NCIMB 8052</strain>
    </source>
</reference>
<evidence type="ECO:0000313" key="2">
    <source>
        <dbReference type="Proteomes" id="UP000000565"/>
    </source>
</evidence>
<organism evidence="1 2">
    <name type="scientific">Clostridium beijerinckii (strain ATCC 51743 / NCIMB 8052)</name>
    <name type="common">Clostridium acetobutylicum</name>
    <dbReference type="NCBI Taxonomy" id="290402"/>
    <lineage>
        <taxon>Bacteria</taxon>
        <taxon>Bacillati</taxon>
        <taxon>Bacillota</taxon>
        <taxon>Clostridia</taxon>
        <taxon>Eubacteriales</taxon>
        <taxon>Clostridiaceae</taxon>
        <taxon>Clostridium</taxon>
    </lineage>
</organism>
<proteinExistence type="predicted"/>
<gene>
    <name evidence="1" type="ordered locus">Cbei_0533</name>
</gene>
<evidence type="ECO:0000313" key="1">
    <source>
        <dbReference type="EMBL" id="ABR32721.1"/>
    </source>
</evidence>
<reference evidence="1 2" key="1">
    <citation type="submission" date="2007-06" db="EMBL/GenBank/DDBJ databases">
        <title>Complete sequence of Clostridium beijerinckii NCIMB 8052.</title>
        <authorList>
            <consortium name="US DOE Joint Genome Institute"/>
            <person name="Copeland A."/>
            <person name="Lucas S."/>
            <person name="Lapidus A."/>
            <person name="Barry K."/>
            <person name="Detter J.C."/>
            <person name="Glavina del Rio T."/>
            <person name="Hammon N."/>
            <person name="Israni S."/>
            <person name="Dalin E."/>
            <person name="Tice H."/>
            <person name="Pitluck S."/>
            <person name="Sims D."/>
            <person name="Brettin T."/>
            <person name="Bruce D."/>
            <person name="Tapia R."/>
            <person name="Brainard J."/>
            <person name="Schmutz J."/>
            <person name="Larimer F."/>
            <person name="Land M."/>
            <person name="Hauser L."/>
            <person name="Kyrpides N."/>
            <person name="Mikhailova N."/>
            <person name="Bennet G."/>
            <person name="Cann I."/>
            <person name="Chen J.-S."/>
            <person name="Contreras A.L."/>
            <person name="Jones D."/>
            <person name="Kashket E."/>
            <person name="Mitchell W."/>
            <person name="Stoddard S."/>
            <person name="Schwarz W."/>
            <person name="Qureshi N."/>
            <person name="Young M."/>
            <person name="Shi Z."/>
            <person name="Ezeji T."/>
            <person name="White B."/>
            <person name="Blaschek H."/>
            <person name="Richardson P."/>
        </authorList>
    </citation>
    <scope>NUCLEOTIDE SEQUENCE [LARGE SCALE GENOMIC DNA]</scope>
    <source>
        <strain evidence="2">ATCC 51743 / NCIMB 8052</strain>
    </source>
</reference>
<dbReference type="HOGENOM" id="CLU_3023845_0_0_9"/>
<dbReference type="GO" id="GO:0000150">
    <property type="term" value="F:DNA strand exchange activity"/>
    <property type="evidence" value="ECO:0007669"/>
    <property type="project" value="InterPro"/>
</dbReference>
<protein>
    <submittedName>
        <fullName evidence="1">Recombinase</fullName>
    </submittedName>
</protein>
<sequence>MFKDREQFNKMIEDCKAGKIDMIKIKSISKSTLDTLNSVITLKELALVLFLKKKI</sequence>